<comment type="caution">
    <text evidence="1">The sequence shown here is derived from an EMBL/GenBank/DDBJ whole genome shotgun (WGS) entry which is preliminary data.</text>
</comment>
<evidence type="ECO:0000313" key="2">
    <source>
        <dbReference type="Proteomes" id="UP000054653"/>
    </source>
</evidence>
<name>A0A0V1AK48_TRIBR</name>
<dbReference type="AlphaFoldDB" id="A0A0V1AK48"/>
<reference evidence="1 2" key="1">
    <citation type="submission" date="2015-01" db="EMBL/GenBank/DDBJ databases">
        <title>Evolution of Trichinella species and genotypes.</title>
        <authorList>
            <person name="Korhonen P.K."/>
            <person name="Edoardo P."/>
            <person name="Giuseppe L.R."/>
            <person name="Gasser R.B."/>
        </authorList>
    </citation>
    <scope>NUCLEOTIDE SEQUENCE [LARGE SCALE GENOMIC DNA]</scope>
    <source>
        <strain evidence="1">ISS120</strain>
    </source>
</reference>
<evidence type="ECO:0000313" key="1">
    <source>
        <dbReference type="EMBL" id="KRY24684.1"/>
    </source>
</evidence>
<dbReference type="EMBL" id="JYDI01002882">
    <property type="protein sequence ID" value="KRY24684.1"/>
    <property type="molecule type" value="Genomic_DNA"/>
</dbReference>
<gene>
    <name evidence="1" type="ORF">T03_10254</name>
</gene>
<dbReference type="Proteomes" id="UP000054653">
    <property type="component" value="Unassembled WGS sequence"/>
</dbReference>
<sequence length="81" mass="9021">MRVDCMIGSKHSEYTFVLFGHEQSEESTPSTATNSESIYNRTKQQYEKSMVIQNGSEAQPPMSGSIKADNLAIFVGDPNHH</sequence>
<proteinExistence type="predicted"/>
<accession>A0A0V1AK48</accession>
<protein>
    <submittedName>
        <fullName evidence="1">Uncharacterized protein</fullName>
    </submittedName>
</protein>
<organism evidence="1 2">
    <name type="scientific">Trichinella britovi</name>
    <name type="common">Parasitic roundworm</name>
    <dbReference type="NCBI Taxonomy" id="45882"/>
    <lineage>
        <taxon>Eukaryota</taxon>
        <taxon>Metazoa</taxon>
        <taxon>Ecdysozoa</taxon>
        <taxon>Nematoda</taxon>
        <taxon>Enoplea</taxon>
        <taxon>Dorylaimia</taxon>
        <taxon>Trichinellida</taxon>
        <taxon>Trichinellidae</taxon>
        <taxon>Trichinella</taxon>
    </lineage>
</organism>
<keyword evidence="2" id="KW-1185">Reference proteome</keyword>